<reference evidence="1" key="1">
    <citation type="submission" date="2014-09" db="EMBL/GenBank/DDBJ databases">
        <authorList>
            <person name="Magalhaes I.L.F."/>
            <person name="Oliveira U."/>
            <person name="Santos F.R."/>
            <person name="Vidigal T.H.D.A."/>
            <person name="Brescovit A.D."/>
            <person name="Santos A.J."/>
        </authorList>
    </citation>
    <scope>NUCLEOTIDE SEQUENCE</scope>
    <source>
        <tissue evidence="1">Shoot tissue taken approximately 20 cm above the soil surface</tissue>
    </source>
</reference>
<name>A0A0A9G4R2_ARUDO</name>
<evidence type="ECO:0000313" key="1">
    <source>
        <dbReference type="EMBL" id="JAE15593.1"/>
    </source>
</evidence>
<accession>A0A0A9G4R2</accession>
<reference evidence="1" key="2">
    <citation type="journal article" date="2015" name="Data Brief">
        <title>Shoot transcriptome of the giant reed, Arundo donax.</title>
        <authorList>
            <person name="Barrero R.A."/>
            <person name="Guerrero F.D."/>
            <person name="Moolhuijzen P."/>
            <person name="Goolsby J.A."/>
            <person name="Tidwell J."/>
            <person name="Bellgard S.E."/>
            <person name="Bellgard M.I."/>
        </authorList>
    </citation>
    <scope>NUCLEOTIDE SEQUENCE</scope>
    <source>
        <tissue evidence="1">Shoot tissue taken approximately 20 cm above the soil surface</tissue>
    </source>
</reference>
<sequence>MLFSLYFQPSHKLSY</sequence>
<proteinExistence type="predicted"/>
<protein>
    <submittedName>
        <fullName evidence="1">Uncharacterized protein</fullName>
    </submittedName>
</protein>
<organism evidence="1">
    <name type="scientific">Arundo donax</name>
    <name type="common">Giant reed</name>
    <name type="synonym">Donax arundinaceus</name>
    <dbReference type="NCBI Taxonomy" id="35708"/>
    <lineage>
        <taxon>Eukaryota</taxon>
        <taxon>Viridiplantae</taxon>
        <taxon>Streptophyta</taxon>
        <taxon>Embryophyta</taxon>
        <taxon>Tracheophyta</taxon>
        <taxon>Spermatophyta</taxon>
        <taxon>Magnoliopsida</taxon>
        <taxon>Liliopsida</taxon>
        <taxon>Poales</taxon>
        <taxon>Poaceae</taxon>
        <taxon>PACMAD clade</taxon>
        <taxon>Arundinoideae</taxon>
        <taxon>Arundineae</taxon>
        <taxon>Arundo</taxon>
    </lineage>
</organism>
<dbReference type="EMBL" id="GBRH01182303">
    <property type="protein sequence ID" value="JAE15593.1"/>
    <property type="molecule type" value="Transcribed_RNA"/>
</dbReference>